<dbReference type="GO" id="GO:0003723">
    <property type="term" value="F:RNA binding"/>
    <property type="evidence" value="ECO:0007669"/>
    <property type="project" value="InterPro"/>
</dbReference>
<reference evidence="7" key="1">
    <citation type="journal article" date="2019" name="Curr. Biol.">
        <title>Genome Sequence of Striga asiatica Provides Insight into the Evolution of Plant Parasitism.</title>
        <authorList>
            <person name="Yoshida S."/>
            <person name="Kim S."/>
            <person name="Wafula E.K."/>
            <person name="Tanskanen J."/>
            <person name="Kim Y.M."/>
            <person name="Honaas L."/>
            <person name="Yang Z."/>
            <person name="Spallek T."/>
            <person name="Conn C.E."/>
            <person name="Ichihashi Y."/>
            <person name="Cheong K."/>
            <person name="Cui S."/>
            <person name="Der J.P."/>
            <person name="Gundlach H."/>
            <person name="Jiao Y."/>
            <person name="Hori C."/>
            <person name="Ishida J.K."/>
            <person name="Kasahara H."/>
            <person name="Kiba T."/>
            <person name="Kim M.S."/>
            <person name="Koo N."/>
            <person name="Laohavisit A."/>
            <person name="Lee Y.H."/>
            <person name="Lumba S."/>
            <person name="McCourt P."/>
            <person name="Mortimer J.C."/>
            <person name="Mutuku J.M."/>
            <person name="Nomura T."/>
            <person name="Sasaki-Sekimoto Y."/>
            <person name="Seto Y."/>
            <person name="Wang Y."/>
            <person name="Wakatake T."/>
            <person name="Sakakibara H."/>
            <person name="Demura T."/>
            <person name="Yamaguchi S."/>
            <person name="Yoneyama K."/>
            <person name="Manabe R.I."/>
            <person name="Nelson D.C."/>
            <person name="Schulman A.H."/>
            <person name="Timko M.P."/>
            <person name="dePamphilis C.W."/>
            <person name="Choi D."/>
            <person name="Shirasu K."/>
        </authorList>
    </citation>
    <scope>NUCLEOTIDE SEQUENCE [LARGE SCALE GENOMIC DNA]</scope>
    <source>
        <strain evidence="7">cv. UVA1</strain>
    </source>
</reference>
<dbReference type="Pfam" id="PF04774">
    <property type="entry name" value="HABP4_PAI-RBP1"/>
    <property type="match status" value="1"/>
</dbReference>
<dbReference type="Pfam" id="PF09598">
    <property type="entry name" value="Stm1_N"/>
    <property type="match status" value="1"/>
</dbReference>
<keyword evidence="3" id="KW-0175">Coiled coil</keyword>
<feature type="region of interest" description="Disordered" evidence="4">
    <location>
        <begin position="297"/>
        <end position="375"/>
    </location>
</feature>
<evidence type="ECO:0000256" key="4">
    <source>
        <dbReference type="SAM" id="MobiDB-lite"/>
    </source>
</evidence>
<evidence type="ECO:0000256" key="3">
    <source>
        <dbReference type="SAM" id="Coils"/>
    </source>
</evidence>
<dbReference type="OrthoDB" id="784393at2759"/>
<feature type="compositionally biased region" description="Low complexity" evidence="4">
    <location>
        <begin position="24"/>
        <end position="53"/>
    </location>
</feature>
<feature type="compositionally biased region" description="Basic and acidic residues" evidence="4">
    <location>
        <begin position="297"/>
        <end position="315"/>
    </location>
</feature>
<dbReference type="SMART" id="SM01233">
    <property type="entry name" value="HABP4_PAI-RBP1"/>
    <property type="match status" value="1"/>
</dbReference>
<evidence type="ECO:0000256" key="2">
    <source>
        <dbReference type="ARBA" id="ARBA00022490"/>
    </source>
</evidence>
<comment type="caution">
    <text evidence="6">The sequence shown here is derived from an EMBL/GenBank/DDBJ whole genome shotgun (WGS) entry which is preliminary data.</text>
</comment>
<comment type="subcellular location">
    <subcellularLocation>
        <location evidence="1">Cytoplasm</location>
    </subcellularLocation>
</comment>
<accession>A0A5A7P7J9</accession>
<feature type="region of interest" description="Disordered" evidence="4">
    <location>
        <begin position="211"/>
        <end position="244"/>
    </location>
</feature>
<proteinExistence type="predicted"/>
<dbReference type="GO" id="GO:0005634">
    <property type="term" value="C:nucleus"/>
    <property type="evidence" value="ECO:0007669"/>
    <property type="project" value="TreeGrafter"/>
</dbReference>
<evidence type="ECO:0000313" key="7">
    <source>
        <dbReference type="Proteomes" id="UP000325081"/>
    </source>
</evidence>
<dbReference type="InterPro" id="IPR019084">
    <property type="entry name" value="STM1-like_N"/>
</dbReference>
<feature type="region of interest" description="Disordered" evidence="4">
    <location>
        <begin position="1"/>
        <end position="62"/>
    </location>
</feature>
<dbReference type="InterPro" id="IPR039764">
    <property type="entry name" value="HABP4/SERBP1-like"/>
</dbReference>
<gene>
    <name evidence="6" type="ORF">STAS_04556</name>
</gene>
<feature type="coiled-coil region" evidence="3">
    <location>
        <begin position="248"/>
        <end position="275"/>
    </location>
</feature>
<feature type="domain" description="Hyaluronan/mRNA-binding protein" evidence="5">
    <location>
        <begin position="169"/>
        <end position="273"/>
    </location>
</feature>
<dbReference type="PANTHER" id="PTHR12299">
    <property type="entry name" value="HYALURONIC ACID-BINDING PROTEIN 4"/>
    <property type="match status" value="1"/>
</dbReference>
<dbReference type="PANTHER" id="PTHR12299:SF17">
    <property type="entry name" value="AT19571P-RELATED"/>
    <property type="match status" value="1"/>
</dbReference>
<dbReference type="EMBL" id="BKCP01003002">
    <property type="protein sequence ID" value="GER28750.1"/>
    <property type="molecule type" value="Genomic_DNA"/>
</dbReference>
<feature type="compositionally biased region" description="Basic and acidic residues" evidence="4">
    <location>
        <begin position="230"/>
        <end position="244"/>
    </location>
</feature>
<evidence type="ECO:0000256" key="1">
    <source>
        <dbReference type="ARBA" id="ARBA00004496"/>
    </source>
</evidence>
<keyword evidence="2" id="KW-0963">Cytoplasm</keyword>
<sequence length="375" mass="40301">MATANPFDLLGDDDAEDPSLLISAQQLKAEPKKAAAPPSKAASGGAKAAQAKLPTKPPPPAQAVAISRRQNLNLHEVVVAEDEVMAGAVVVVVGPTGIQTTRKIHMETGNFLLKVHQRLMVEKLMKDVVAMVDPVSLFVVVVEVASAMEKAERVTVTVAGNTTDIVALAKDLFSDPFGNELKREGAGRGNWGTETDELAQVAEVDVEAEKSVIPEKPSGEENAAVDGDQEAAKNEVVEEKPEDKEMTLDEYEKVLEEKRKALQALKTESRKVDMKEFEAMQPLSNKKTNDDIFVKLGSDNKDKKKELAEKEERARKSVSINEFLKPAEGERYNNSGGRGRGRGRGFRGGYGGGNTSNAGGLSIEDPGQFPSLGGK</sequence>
<dbReference type="GO" id="GO:0005737">
    <property type="term" value="C:cytoplasm"/>
    <property type="evidence" value="ECO:0007669"/>
    <property type="project" value="UniProtKB-SubCell"/>
</dbReference>
<name>A0A5A7P7J9_STRAF</name>
<protein>
    <submittedName>
        <fullName evidence="6">Hyaluronan / mRNA binding family</fullName>
    </submittedName>
</protein>
<dbReference type="InterPro" id="IPR006861">
    <property type="entry name" value="HABP4_PAIRBP1-bd"/>
</dbReference>
<organism evidence="6 7">
    <name type="scientific">Striga asiatica</name>
    <name type="common">Asiatic witchweed</name>
    <name type="synonym">Buchnera asiatica</name>
    <dbReference type="NCBI Taxonomy" id="4170"/>
    <lineage>
        <taxon>Eukaryota</taxon>
        <taxon>Viridiplantae</taxon>
        <taxon>Streptophyta</taxon>
        <taxon>Embryophyta</taxon>
        <taxon>Tracheophyta</taxon>
        <taxon>Spermatophyta</taxon>
        <taxon>Magnoliopsida</taxon>
        <taxon>eudicotyledons</taxon>
        <taxon>Gunneridae</taxon>
        <taxon>Pentapetalae</taxon>
        <taxon>asterids</taxon>
        <taxon>lamiids</taxon>
        <taxon>Lamiales</taxon>
        <taxon>Orobanchaceae</taxon>
        <taxon>Buchnereae</taxon>
        <taxon>Striga</taxon>
    </lineage>
</organism>
<dbReference type="Proteomes" id="UP000325081">
    <property type="component" value="Unassembled WGS sequence"/>
</dbReference>
<evidence type="ECO:0000313" key="6">
    <source>
        <dbReference type="EMBL" id="GER28750.1"/>
    </source>
</evidence>
<dbReference type="AlphaFoldDB" id="A0A5A7P7J9"/>
<keyword evidence="7" id="KW-1185">Reference proteome</keyword>
<evidence type="ECO:0000259" key="5">
    <source>
        <dbReference type="SMART" id="SM01233"/>
    </source>
</evidence>